<accession>D4JVI4</accession>
<reference evidence="1 2" key="2">
    <citation type="submission" date="2010-03" db="EMBL/GenBank/DDBJ databases">
        <authorList>
            <person name="Pajon A."/>
        </authorList>
    </citation>
    <scope>NUCLEOTIDE SEQUENCE [LARGE SCALE GENOMIC DNA]</scope>
    <source>
        <strain evidence="1 2">70/3</strain>
    </source>
</reference>
<dbReference type="BioCyc" id="ESIR657319:G136K-1762-MONOMER"/>
<protein>
    <submittedName>
        <fullName evidence="1">Uncharacterized protein</fullName>
    </submittedName>
</protein>
<proteinExistence type="predicted"/>
<evidence type="ECO:0000313" key="1">
    <source>
        <dbReference type="EMBL" id="CBK97103.1"/>
    </source>
</evidence>
<sequence length="27" mass="3086">MERIKKFLLDHAEFMIAGAIVIGKLIK</sequence>
<evidence type="ECO:0000313" key="2">
    <source>
        <dbReference type="Proteomes" id="UP000008803"/>
    </source>
</evidence>
<dbReference type="EMBL" id="FP929044">
    <property type="protein sequence ID" value="CBK97103.1"/>
    <property type="molecule type" value="Genomic_DNA"/>
</dbReference>
<dbReference type="KEGG" id="esu:EUS_20840"/>
<reference evidence="1 2" key="1">
    <citation type="submission" date="2010-03" db="EMBL/GenBank/DDBJ databases">
        <title>The genome sequence of Eubacterium siraeum 70/3.</title>
        <authorList>
            <consortium name="metaHIT consortium -- http://www.metahit.eu/"/>
            <person name="Pajon A."/>
            <person name="Turner K."/>
            <person name="Parkhill J."/>
            <person name="Duncan S."/>
            <person name="Flint H."/>
        </authorList>
    </citation>
    <scope>NUCLEOTIDE SEQUENCE [LARGE SCALE GENOMIC DNA]</scope>
    <source>
        <strain evidence="1 2">70/3</strain>
    </source>
</reference>
<gene>
    <name evidence="1" type="ORF">EUS_20840</name>
</gene>
<name>D4JVI4_9FIRM</name>
<dbReference type="Proteomes" id="UP000008803">
    <property type="component" value="Chromosome"/>
</dbReference>
<dbReference type="HOGENOM" id="CLU_3414703_0_0_9"/>
<dbReference type="AlphaFoldDB" id="D4JVI4"/>
<organism evidence="1 2">
    <name type="scientific">[Eubacterium] siraeum 70/3</name>
    <dbReference type="NCBI Taxonomy" id="657319"/>
    <lineage>
        <taxon>Bacteria</taxon>
        <taxon>Bacillati</taxon>
        <taxon>Bacillota</taxon>
        <taxon>Clostridia</taxon>
        <taxon>Eubacteriales</taxon>
        <taxon>Oscillospiraceae</taxon>
        <taxon>Oscillospiraceae incertae sedis</taxon>
    </lineage>
</organism>